<organism evidence="1 2">
    <name type="scientific">Leptothrix cholodnii (strain ATCC 51168 / LMG 8142 / SP-6)</name>
    <name type="common">Leptothrix discophora (strain SP-6)</name>
    <dbReference type="NCBI Taxonomy" id="395495"/>
    <lineage>
        <taxon>Bacteria</taxon>
        <taxon>Pseudomonadati</taxon>
        <taxon>Pseudomonadota</taxon>
        <taxon>Betaproteobacteria</taxon>
        <taxon>Burkholderiales</taxon>
        <taxon>Sphaerotilaceae</taxon>
        <taxon>Leptothrix</taxon>
    </lineage>
</organism>
<dbReference type="EMBL" id="CP001013">
    <property type="protein sequence ID" value="ACB35250.1"/>
    <property type="molecule type" value="Genomic_DNA"/>
</dbReference>
<gene>
    <name evidence="1" type="ordered locus">Lcho_2988</name>
</gene>
<dbReference type="Pfam" id="PF25209">
    <property type="entry name" value="Phage_capsid_4"/>
    <property type="match status" value="1"/>
</dbReference>
<dbReference type="KEGG" id="lch:Lcho_2988"/>
<proteinExistence type="predicted"/>
<dbReference type="eggNOG" id="COG3740">
    <property type="taxonomic scope" value="Bacteria"/>
</dbReference>
<dbReference type="NCBIfam" id="NF045541">
    <property type="entry name" value="scaf_prot_MCP2"/>
    <property type="match status" value="1"/>
</dbReference>
<accession>B1XZ80</accession>
<protein>
    <submittedName>
        <fullName evidence="1">Peptidase U35 phage prohead HK97</fullName>
    </submittedName>
</protein>
<reference evidence="1 2" key="1">
    <citation type="submission" date="2008-03" db="EMBL/GenBank/DDBJ databases">
        <title>Complete sequence of Leptothrix cholodnii SP-6.</title>
        <authorList>
            <consortium name="US DOE Joint Genome Institute"/>
            <person name="Copeland A."/>
            <person name="Lucas S."/>
            <person name="Lapidus A."/>
            <person name="Glavina del Rio T."/>
            <person name="Dalin E."/>
            <person name="Tice H."/>
            <person name="Bruce D."/>
            <person name="Goodwin L."/>
            <person name="Pitluck S."/>
            <person name="Chertkov O."/>
            <person name="Brettin T."/>
            <person name="Detter J.C."/>
            <person name="Han C."/>
            <person name="Kuske C.R."/>
            <person name="Schmutz J."/>
            <person name="Larimer F."/>
            <person name="Land M."/>
            <person name="Hauser L."/>
            <person name="Kyrpides N."/>
            <person name="Lykidis A."/>
            <person name="Emerson D."/>
            <person name="Richardson P."/>
        </authorList>
    </citation>
    <scope>NUCLEOTIDE SEQUENCE [LARGE SCALE GENOMIC DNA]</scope>
    <source>
        <strain evidence="2">ATCC 51168 / LMG 8142 / SP-6</strain>
    </source>
</reference>
<dbReference type="HOGENOM" id="CLU_024622_2_0_4"/>
<sequence length="600" mass="64353">MSRTELVNRSATFERALVDLAARTVPVSLSSERPVMRYGELEVLRHEPQCIDLSRAIGGLPLLYCHDHAQPVGVVENVRLDGRRLVGTARFGQSEKAQEVFQDVRDGLLRGISVGYRINATEPILGGIAATSWTPYEASVLAVPEDSTVGIGRSAGQLQTPEGNSPMPANTLDLHTRAAAPNEVRELVKLHGLNASVADGLIQRGATLDAVRAHVLDALASSDRASGGHLNTTSNGMEYHGRSLASIGHEIHGPQVEQMQEALVARMGGPAAKTGNQYRHARMADMARDLLEHRGLRTTSMAPRELVERALHTTSDFAGLLQGAGNRLLRQGYESAPSIKRVFKASTVADFRAKQKLNLGEAPALLKVNEHGEFKSGSMADTTSSYSLATFGRIFGISRQALVNDDLNAFGDMSVRLGKASAEFENQFLVDLLTSNPSMYDGTALFHAAHGNLATGAGSALQLSALTVARQAMRLQKGLDGKTPIDASPRYLVVPAALETTAEQLVSAITPNQSSSVNPFAGRLELVVDPRLDAVSPTAWYLAADSAVIETIEYGYLDSANGPEIFTEEGFEIDGLHMKVRLDFGGGVIDWRGLYKSVGA</sequence>
<dbReference type="STRING" id="395495.Lcho_2988"/>
<dbReference type="eggNOG" id="COG4397">
    <property type="taxonomic scope" value="Bacteria"/>
</dbReference>
<name>B1XZ80_LEPCP</name>
<evidence type="ECO:0000313" key="1">
    <source>
        <dbReference type="EMBL" id="ACB35250.1"/>
    </source>
</evidence>
<keyword evidence="2" id="KW-1185">Reference proteome</keyword>
<dbReference type="Proteomes" id="UP000001693">
    <property type="component" value="Chromosome"/>
</dbReference>
<evidence type="ECO:0000313" key="2">
    <source>
        <dbReference type="Proteomes" id="UP000001693"/>
    </source>
</evidence>
<dbReference type="AlphaFoldDB" id="B1XZ80"/>
<dbReference type="RefSeq" id="WP_012348004.1">
    <property type="nucleotide sequence ID" value="NC_010524.1"/>
</dbReference>